<sequence>MNFIDKKSVPPATRSQSLGLQGSQEYKYLPFFRMHLLYTIIRLVSMLTDIYVCYHAKGLNILEEEQDEVIKDVRKGSIRLNSLPAATQ</sequence>
<proteinExistence type="predicted"/>
<evidence type="ECO:0000313" key="1">
    <source>
        <dbReference type="Proteomes" id="UP000095283"/>
    </source>
</evidence>
<dbReference type="AlphaFoldDB" id="A0A1I7WM68"/>
<accession>A0A1I7WM68</accession>
<name>A0A1I7WM68_HETBA</name>
<organism evidence="1 2">
    <name type="scientific">Heterorhabditis bacteriophora</name>
    <name type="common">Entomopathogenic nematode worm</name>
    <dbReference type="NCBI Taxonomy" id="37862"/>
    <lineage>
        <taxon>Eukaryota</taxon>
        <taxon>Metazoa</taxon>
        <taxon>Ecdysozoa</taxon>
        <taxon>Nematoda</taxon>
        <taxon>Chromadorea</taxon>
        <taxon>Rhabditida</taxon>
        <taxon>Rhabditina</taxon>
        <taxon>Rhabditomorpha</taxon>
        <taxon>Strongyloidea</taxon>
        <taxon>Heterorhabditidae</taxon>
        <taxon>Heterorhabditis</taxon>
    </lineage>
</organism>
<dbReference type="WBParaSite" id="Hba_06227">
    <property type="protein sequence ID" value="Hba_06227"/>
    <property type="gene ID" value="Hba_06227"/>
</dbReference>
<reference evidence="2" key="1">
    <citation type="submission" date="2016-11" db="UniProtKB">
        <authorList>
            <consortium name="WormBaseParasite"/>
        </authorList>
    </citation>
    <scope>IDENTIFICATION</scope>
</reference>
<evidence type="ECO:0000313" key="2">
    <source>
        <dbReference type="WBParaSite" id="Hba_06227"/>
    </source>
</evidence>
<dbReference type="Proteomes" id="UP000095283">
    <property type="component" value="Unplaced"/>
</dbReference>
<keyword evidence="1" id="KW-1185">Reference proteome</keyword>
<protein>
    <submittedName>
        <fullName evidence="2">Uncharacterized protein</fullName>
    </submittedName>
</protein>